<gene>
    <name evidence="3" type="ORF">Faunusvirus21_7</name>
</gene>
<dbReference type="PROSITE" id="PS50297">
    <property type="entry name" value="ANK_REP_REGION"/>
    <property type="match status" value="1"/>
</dbReference>
<organism evidence="3">
    <name type="scientific">Faunusvirus sp</name>
    <dbReference type="NCBI Taxonomy" id="2487766"/>
    <lineage>
        <taxon>Viruses</taxon>
        <taxon>Varidnaviria</taxon>
        <taxon>Bamfordvirae</taxon>
        <taxon>Nucleocytoviricota</taxon>
        <taxon>Megaviricetes</taxon>
        <taxon>Imitervirales</taxon>
        <taxon>Mimiviridae</taxon>
    </lineage>
</organism>
<evidence type="ECO:0000313" key="3">
    <source>
        <dbReference type="EMBL" id="AYV79543.1"/>
    </source>
</evidence>
<dbReference type="Gene3D" id="1.25.40.20">
    <property type="entry name" value="Ankyrin repeat-containing domain"/>
    <property type="match status" value="2"/>
</dbReference>
<keyword evidence="1" id="KW-0677">Repeat</keyword>
<dbReference type="PANTHER" id="PTHR24126">
    <property type="entry name" value="ANKYRIN REPEAT, PH AND SEC7 DOMAIN CONTAINING PROTEIN SECG-RELATED"/>
    <property type="match status" value="1"/>
</dbReference>
<dbReference type="SUPFAM" id="SSF48403">
    <property type="entry name" value="Ankyrin repeat"/>
    <property type="match status" value="1"/>
</dbReference>
<dbReference type="PANTHER" id="PTHR24126:SF14">
    <property type="entry name" value="ANK_REP_REGION DOMAIN-CONTAINING PROTEIN"/>
    <property type="match status" value="1"/>
</dbReference>
<sequence length="335" mass="38190">MGTSNTKYKRDNNTEIIYVDLKLVNACRDKLEQTALQLVNTKQYNLDAIDKTGSTALIYAVTHGMEAVVRKLVENNADVNIVNKAGQTAFACSCVPLYENRIVSEKIGVFLIDNRVDVYYTNSNYIPSILSAINMQLWIIVRRLLDKYVSLSYKNPQNKNILMLLLQNRKILKTFPDDILSILMSRMDLNAVDKNGHTFVYLAYQINVDFGKRVINNIKAHSLNYNFDTVFRNKNSRIKTKMSQQIDTKQNNLMETVIMAACYNRDQDLIIQLIDIGADTGSLLHKYKTKTLGANTLTGNKGKNTKDDMESVVDIAIRFRLDTVIKHLAIKNIEF</sequence>
<dbReference type="PROSITE" id="PS50088">
    <property type="entry name" value="ANK_REPEAT"/>
    <property type="match status" value="1"/>
</dbReference>
<proteinExistence type="predicted"/>
<dbReference type="EMBL" id="MK072152">
    <property type="protein sequence ID" value="AYV79543.1"/>
    <property type="molecule type" value="Genomic_DNA"/>
</dbReference>
<protein>
    <submittedName>
        <fullName evidence="3">Uncharacterized protein</fullName>
    </submittedName>
</protein>
<name>A0A3G5A102_9VIRU</name>
<evidence type="ECO:0000256" key="1">
    <source>
        <dbReference type="ARBA" id="ARBA00022737"/>
    </source>
</evidence>
<evidence type="ECO:0000256" key="2">
    <source>
        <dbReference type="ARBA" id="ARBA00023043"/>
    </source>
</evidence>
<accession>A0A3G5A102</accession>
<dbReference type="InterPro" id="IPR036770">
    <property type="entry name" value="Ankyrin_rpt-contain_sf"/>
</dbReference>
<dbReference type="Pfam" id="PF12796">
    <property type="entry name" value="Ank_2"/>
    <property type="match status" value="1"/>
</dbReference>
<dbReference type="SMART" id="SM00248">
    <property type="entry name" value="ANK"/>
    <property type="match status" value="2"/>
</dbReference>
<reference evidence="3" key="1">
    <citation type="submission" date="2018-10" db="EMBL/GenBank/DDBJ databases">
        <title>Hidden diversity of soil giant viruses.</title>
        <authorList>
            <person name="Schulz F."/>
            <person name="Alteio L."/>
            <person name="Goudeau D."/>
            <person name="Ryan E.M."/>
            <person name="Malmstrom R.R."/>
            <person name="Blanchard J."/>
            <person name="Woyke T."/>
        </authorList>
    </citation>
    <scope>NUCLEOTIDE SEQUENCE</scope>
    <source>
        <strain evidence="3">FNV1</strain>
    </source>
</reference>
<dbReference type="InterPro" id="IPR002110">
    <property type="entry name" value="Ankyrin_rpt"/>
</dbReference>
<keyword evidence="2" id="KW-0040">ANK repeat</keyword>